<evidence type="ECO:0000256" key="12">
    <source>
        <dbReference type="SAM" id="SignalP"/>
    </source>
</evidence>
<dbReference type="GO" id="GO:0008240">
    <property type="term" value="F:tripeptidyl-peptidase activity"/>
    <property type="evidence" value="ECO:0007669"/>
    <property type="project" value="UniProtKB-EC"/>
</dbReference>
<evidence type="ECO:0000256" key="9">
    <source>
        <dbReference type="ARBA" id="ARBA00022837"/>
    </source>
</evidence>
<dbReference type="GeneID" id="38780854"/>
<feature type="binding site" evidence="11">
    <location>
        <position position="531"/>
    </location>
    <ligand>
        <name>Ca(2+)</name>
        <dbReference type="ChEBI" id="CHEBI:29108"/>
    </ligand>
</feature>
<evidence type="ECO:0000256" key="4">
    <source>
        <dbReference type="ARBA" id="ARBA00012462"/>
    </source>
</evidence>
<dbReference type="Pfam" id="PF09286">
    <property type="entry name" value="Pro-kuma_activ"/>
    <property type="match status" value="1"/>
</dbReference>
<dbReference type="PROSITE" id="PS51695">
    <property type="entry name" value="SEDOLISIN"/>
    <property type="match status" value="1"/>
</dbReference>
<evidence type="ECO:0000256" key="10">
    <source>
        <dbReference type="ARBA" id="ARBA00023145"/>
    </source>
</evidence>
<dbReference type="InterPro" id="IPR000209">
    <property type="entry name" value="Peptidase_S8/S53_dom"/>
</dbReference>
<protein>
    <recommendedName>
        <fullName evidence="4">tripeptidyl-peptidase II</fullName>
        <ecNumber evidence="4">3.4.14.10</ecNumber>
    </recommendedName>
</protein>
<evidence type="ECO:0000256" key="1">
    <source>
        <dbReference type="ARBA" id="ARBA00001910"/>
    </source>
</evidence>
<dbReference type="RefSeq" id="XP_027614850.1">
    <property type="nucleotide sequence ID" value="XM_027759049.1"/>
</dbReference>
<feature type="binding site" evidence="11">
    <location>
        <position position="550"/>
    </location>
    <ligand>
        <name>Ca(2+)</name>
        <dbReference type="ChEBI" id="CHEBI:29108"/>
    </ligand>
</feature>
<feature type="active site" description="Charge relay system" evidence="11">
    <location>
        <position position="290"/>
    </location>
</feature>
<dbReference type="SMART" id="SM00944">
    <property type="entry name" value="Pro-kuma_activ"/>
    <property type="match status" value="1"/>
</dbReference>
<dbReference type="Gene3D" id="3.40.50.200">
    <property type="entry name" value="Peptidase S8/S53 domain"/>
    <property type="match status" value="1"/>
</dbReference>
<keyword evidence="6 11" id="KW-0479">Metal-binding</keyword>
<feature type="domain" description="Peptidase S53" evidence="13">
    <location>
        <begin position="214"/>
        <end position="572"/>
    </location>
</feature>
<dbReference type="GO" id="GO:0005576">
    <property type="term" value="C:extracellular region"/>
    <property type="evidence" value="ECO:0007669"/>
    <property type="project" value="UniProtKB-SubCell"/>
</dbReference>
<keyword evidence="8 11" id="KW-0720">Serine protease</keyword>
<dbReference type="InterPro" id="IPR030400">
    <property type="entry name" value="Sedolisin_dom"/>
</dbReference>
<comment type="subcellular location">
    <subcellularLocation>
        <location evidence="3">Secreted</location>
        <location evidence="3">Extracellular space</location>
    </subcellularLocation>
</comment>
<dbReference type="CDD" id="cd04056">
    <property type="entry name" value="Peptidases_S53"/>
    <property type="match status" value="1"/>
</dbReference>
<evidence type="ECO:0000313" key="15">
    <source>
        <dbReference type="Proteomes" id="UP000287166"/>
    </source>
</evidence>
<dbReference type="GO" id="GO:0046872">
    <property type="term" value="F:metal ion binding"/>
    <property type="evidence" value="ECO:0007669"/>
    <property type="project" value="UniProtKB-UniRule"/>
</dbReference>
<feature type="chain" id="PRO_5019104471" description="tripeptidyl-peptidase II" evidence="12">
    <location>
        <begin position="18"/>
        <end position="572"/>
    </location>
</feature>
<accession>A0A401GNY9</accession>
<keyword evidence="5 11" id="KW-0645">Protease</keyword>
<feature type="binding site" evidence="11">
    <location>
        <position position="530"/>
    </location>
    <ligand>
        <name>Ca(2+)</name>
        <dbReference type="ChEBI" id="CHEBI:29108"/>
    </ligand>
</feature>
<proteinExistence type="predicted"/>
<evidence type="ECO:0000256" key="11">
    <source>
        <dbReference type="PROSITE-ProRule" id="PRU01032"/>
    </source>
</evidence>
<feature type="signal peptide" evidence="12">
    <location>
        <begin position="1"/>
        <end position="17"/>
    </location>
</feature>
<dbReference type="PANTHER" id="PTHR14218:SF15">
    <property type="entry name" value="TRIPEPTIDYL-PEPTIDASE 1"/>
    <property type="match status" value="1"/>
</dbReference>
<evidence type="ECO:0000256" key="3">
    <source>
        <dbReference type="ARBA" id="ARBA00004239"/>
    </source>
</evidence>
<dbReference type="InterPro" id="IPR050819">
    <property type="entry name" value="Tripeptidyl-peptidase_I"/>
</dbReference>
<dbReference type="InParanoid" id="A0A401GNY9"/>
<comment type="cofactor">
    <cofactor evidence="11">
        <name>Ca(2+)</name>
        <dbReference type="ChEBI" id="CHEBI:29108"/>
    </cofactor>
    <text evidence="11">Binds 1 Ca(2+) ion per subunit.</text>
</comment>
<evidence type="ECO:0000313" key="14">
    <source>
        <dbReference type="EMBL" id="GBE83937.1"/>
    </source>
</evidence>
<keyword evidence="12" id="KW-0732">Signal</keyword>
<feature type="active site" description="Charge relay system" evidence="11">
    <location>
        <position position="488"/>
    </location>
</feature>
<evidence type="ECO:0000256" key="8">
    <source>
        <dbReference type="ARBA" id="ARBA00022825"/>
    </source>
</evidence>
<evidence type="ECO:0000256" key="2">
    <source>
        <dbReference type="ARBA" id="ARBA00002451"/>
    </source>
</evidence>
<comment type="caution">
    <text evidence="14">The sequence shown here is derived from an EMBL/GenBank/DDBJ whole genome shotgun (WGS) entry which is preliminary data.</text>
</comment>
<dbReference type="AlphaFoldDB" id="A0A401GNY9"/>
<dbReference type="STRING" id="139825.A0A401GNY9"/>
<dbReference type="Proteomes" id="UP000287166">
    <property type="component" value="Unassembled WGS sequence"/>
</dbReference>
<keyword evidence="7 11" id="KW-0378">Hydrolase</keyword>
<comment type="function">
    <text evidence="2">Secreted tripeptidyl-peptidase which degrades proteins at acidic pHs and is involved in virulence.</text>
</comment>
<dbReference type="EC" id="3.4.14.10" evidence="4"/>
<keyword evidence="9 11" id="KW-0106">Calcium</keyword>
<gene>
    <name evidence="14" type="ORF">SCP_0509960</name>
</gene>
<dbReference type="OrthoDB" id="409122at2759"/>
<dbReference type="SUPFAM" id="SSF54897">
    <property type="entry name" value="Protease propeptides/inhibitors"/>
    <property type="match status" value="1"/>
</dbReference>
<dbReference type="InterPro" id="IPR015366">
    <property type="entry name" value="S53_propep"/>
</dbReference>
<sequence length="572" mass="60548">MLFATFFGALLFTHALGTPLQRRSLQLHEARDAPPPGFTLVGHAPSDTILKLRIALVQSDTTGLVDALYDVSTPSSPKYGQYLSKSEAEKFAAPNSETVAAVNSWLSENRLNATLLSPAGDWLGFEVSVERANDILGADYSVFTHQSTGKRTIRTLSYSISPELKGHVHLVHPTVSFPNPVIKSSHSLVVPKRSTPLSRSENSSSPCGDAITPPVSPACLQYIYDIPTTPAIHPSNQLAVTGYVEQYANQADLQLFLQQYRPDMNSSTTFSVVTLDGGSNSQNGSLAGTEANLDIQYTVGLATNVPATFISVGEDEGSLNSFLDTITYLLAQESPPQVLSTSYGWNEDMISQTFAINLCHAYAQLGTRGVSILFSSGDGGVSGTGYGECTTFVPSFPSGCPYVTSVGGTAELPTEVGAPFSGGGFSNYWSTPSYQASAVASYLSILGNNESGLYNASGRGFPDVSAYSSGFLITLDGEDDPRPVCGTSCSTPTWASIIALLNDALVGEGRPVLGFLNPWLYSTGVYALTDVVSGNNRACTNDTGFDATSGWDPVTGLGTPNFNSLMSVLGLR</sequence>
<keyword evidence="15" id="KW-1185">Reference proteome</keyword>
<comment type="catalytic activity">
    <reaction evidence="1">
        <text>Release of an N-terminal tripeptide from a polypeptide.</text>
        <dbReference type="EC" id="3.4.14.10"/>
    </reaction>
</comment>
<evidence type="ECO:0000256" key="7">
    <source>
        <dbReference type="ARBA" id="ARBA00022801"/>
    </source>
</evidence>
<evidence type="ECO:0000259" key="13">
    <source>
        <dbReference type="PROSITE" id="PS51695"/>
    </source>
</evidence>
<evidence type="ECO:0000256" key="5">
    <source>
        <dbReference type="ARBA" id="ARBA00022670"/>
    </source>
</evidence>
<organism evidence="14 15">
    <name type="scientific">Sparassis crispa</name>
    <dbReference type="NCBI Taxonomy" id="139825"/>
    <lineage>
        <taxon>Eukaryota</taxon>
        <taxon>Fungi</taxon>
        <taxon>Dikarya</taxon>
        <taxon>Basidiomycota</taxon>
        <taxon>Agaricomycotina</taxon>
        <taxon>Agaricomycetes</taxon>
        <taxon>Polyporales</taxon>
        <taxon>Sparassidaceae</taxon>
        <taxon>Sparassis</taxon>
    </lineage>
</organism>
<feature type="active site" description="Charge relay system" evidence="11">
    <location>
        <position position="294"/>
    </location>
</feature>
<dbReference type="CDD" id="cd11377">
    <property type="entry name" value="Pro-peptidase_S53"/>
    <property type="match status" value="1"/>
</dbReference>
<keyword evidence="10" id="KW-0865">Zymogen</keyword>
<feature type="binding site" evidence="11">
    <location>
        <position position="552"/>
    </location>
    <ligand>
        <name>Ca(2+)</name>
        <dbReference type="ChEBI" id="CHEBI:29108"/>
    </ligand>
</feature>
<dbReference type="GO" id="GO:0006508">
    <property type="term" value="P:proteolysis"/>
    <property type="evidence" value="ECO:0007669"/>
    <property type="project" value="UniProtKB-KW"/>
</dbReference>
<name>A0A401GNY9_9APHY</name>
<dbReference type="Pfam" id="PF00082">
    <property type="entry name" value="Peptidase_S8"/>
    <property type="match status" value="1"/>
</dbReference>
<reference evidence="14 15" key="1">
    <citation type="journal article" date="2018" name="Sci. Rep.">
        <title>Genome sequence of the cauliflower mushroom Sparassis crispa (Hanabiratake) and its association with beneficial usage.</title>
        <authorList>
            <person name="Kiyama R."/>
            <person name="Furutani Y."/>
            <person name="Kawaguchi K."/>
            <person name="Nakanishi T."/>
        </authorList>
    </citation>
    <scope>NUCLEOTIDE SEQUENCE [LARGE SCALE GENOMIC DNA]</scope>
</reference>
<dbReference type="EMBL" id="BFAD01000005">
    <property type="protein sequence ID" value="GBE83937.1"/>
    <property type="molecule type" value="Genomic_DNA"/>
</dbReference>
<dbReference type="GO" id="GO:0004252">
    <property type="term" value="F:serine-type endopeptidase activity"/>
    <property type="evidence" value="ECO:0007669"/>
    <property type="project" value="UniProtKB-UniRule"/>
</dbReference>
<evidence type="ECO:0000256" key="6">
    <source>
        <dbReference type="ARBA" id="ARBA00022723"/>
    </source>
</evidence>
<dbReference type="PANTHER" id="PTHR14218">
    <property type="entry name" value="PROTEASE S8 TRIPEPTIDYL PEPTIDASE I CLN2"/>
    <property type="match status" value="1"/>
</dbReference>
<dbReference type="InterPro" id="IPR036852">
    <property type="entry name" value="Peptidase_S8/S53_dom_sf"/>
</dbReference>
<dbReference type="SUPFAM" id="SSF52743">
    <property type="entry name" value="Subtilisin-like"/>
    <property type="match status" value="1"/>
</dbReference>